<organism evidence="2">
    <name type="scientific">Culex pipiens</name>
    <name type="common">House mosquito</name>
    <dbReference type="NCBI Taxonomy" id="7175"/>
    <lineage>
        <taxon>Eukaryota</taxon>
        <taxon>Metazoa</taxon>
        <taxon>Ecdysozoa</taxon>
        <taxon>Arthropoda</taxon>
        <taxon>Hexapoda</taxon>
        <taxon>Insecta</taxon>
        <taxon>Pterygota</taxon>
        <taxon>Neoptera</taxon>
        <taxon>Endopterygota</taxon>
        <taxon>Diptera</taxon>
        <taxon>Nematocera</taxon>
        <taxon>Culicoidea</taxon>
        <taxon>Culicidae</taxon>
        <taxon>Culicinae</taxon>
        <taxon>Culicini</taxon>
        <taxon>Culex</taxon>
        <taxon>Culex</taxon>
    </lineage>
</organism>
<feature type="compositionally biased region" description="Low complexity" evidence="1">
    <location>
        <begin position="115"/>
        <end position="131"/>
    </location>
</feature>
<evidence type="ECO:0000313" key="2">
    <source>
        <dbReference type="EMBL" id="CAG6503189.1"/>
    </source>
</evidence>
<dbReference type="AlphaFoldDB" id="A0A8D8GDZ3"/>
<dbReference type="EMBL" id="HBUE01251211">
    <property type="protein sequence ID" value="CAG6554436.1"/>
    <property type="molecule type" value="Transcribed_RNA"/>
</dbReference>
<dbReference type="EMBL" id="HBUE01146302">
    <property type="protein sequence ID" value="CAG6503189.1"/>
    <property type="molecule type" value="Transcribed_RNA"/>
</dbReference>
<feature type="region of interest" description="Disordered" evidence="1">
    <location>
        <begin position="106"/>
        <end position="146"/>
    </location>
</feature>
<accession>A0A8D8GDZ3</accession>
<reference evidence="2" key="1">
    <citation type="submission" date="2021-05" db="EMBL/GenBank/DDBJ databases">
        <authorList>
            <person name="Alioto T."/>
            <person name="Alioto T."/>
            <person name="Gomez Garrido J."/>
        </authorList>
    </citation>
    <scope>NUCLEOTIDE SEQUENCE</scope>
</reference>
<protein>
    <submittedName>
        <fullName evidence="2">(northern house mosquito) hypothetical protein</fullName>
    </submittedName>
</protein>
<name>A0A8D8GDZ3_CULPI</name>
<sequence length="163" mass="17405">MRMSLRCFFKLSCSLRQIINRWRLLSRSLIRSGIASATTICSSIITCGSWMGTKNASPFSCRGDLSELVVDSVLVVVSAADGSAGAGDGVARDFLRVRRGATSTSSKLSTRLGVSESEPPLRSSSSSNSSSAEVEDGCTSIDSVRGRAEIRGTIPYRPLTFSR</sequence>
<proteinExistence type="predicted"/>
<evidence type="ECO:0000256" key="1">
    <source>
        <dbReference type="SAM" id="MobiDB-lite"/>
    </source>
</evidence>